<organism evidence="1 2">
    <name type="scientific">Collybiopsis confluens</name>
    <dbReference type="NCBI Taxonomy" id="2823264"/>
    <lineage>
        <taxon>Eukaryota</taxon>
        <taxon>Fungi</taxon>
        <taxon>Dikarya</taxon>
        <taxon>Basidiomycota</taxon>
        <taxon>Agaricomycotina</taxon>
        <taxon>Agaricomycetes</taxon>
        <taxon>Agaricomycetidae</taxon>
        <taxon>Agaricales</taxon>
        <taxon>Marasmiineae</taxon>
        <taxon>Omphalotaceae</taxon>
        <taxon>Collybiopsis</taxon>
    </lineage>
</organism>
<gene>
    <name evidence="1" type="ORF">D9757_009866</name>
</gene>
<dbReference type="EMBL" id="JAACJN010000080">
    <property type="protein sequence ID" value="KAF5378016.1"/>
    <property type="molecule type" value="Genomic_DNA"/>
</dbReference>
<dbReference type="Proteomes" id="UP000518752">
    <property type="component" value="Unassembled WGS sequence"/>
</dbReference>
<evidence type="ECO:0000313" key="2">
    <source>
        <dbReference type="Proteomes" id="UP000518752"/>
    </source>
</evidence>
<evidence type="ECO:0000313" key="1">
    <source>
        <dbReference type="EMBL" id="KAF5378016.1"/>
    </source>
</evidence>
<proteinExistence type="predicted"/>
<protein>
    <submittedName>
        <fullName evidence="1">Uncharacterized protein</fullName>
    </submittedName>
</protein>
<reference evidence="1 2" key="1">
    <citation type="journal article" date="2020" name="ISME J.">
        <title>Uncovering the hidden diversity of litter-decomposition mechanisms in mushroom-forming fungi.</title>
        <authorList>
            <person name="Floudas D."/>
            <person name="Bentzer J."/>
            <person name="Ahren D."/>
            <person name="Johansson T."/>
            <person name="Persson P."/>
            <person name="Tunlid A."/>
        </authorList>
    </citation>
    <scope>NUCLEOTIDE SEQUENCE [LARGE SCALE GENOMIC DNA]</scope>
    <source>
        <strain evidence="1 2">CBS 406.79</strain>
    </source>
</reference>
<dbReference type="AlphaFoldDB" id="A0A8H5H6T2"/>
<keyword evidence="2" id="KW-1185">Reference proteome</keyword>
<comment type="caution">
    <text evidence="1">The sequence shown here is derived from an EMBL/GenBank/DDBJ whole genome shotgun (WGS) entry which is preliminary data.</text>
</comment>
<accession>A0A8H5H6T2</accession>
<name>A0A8H5H6T2_9AGAR</name>
<sequence>MDSLHYVRYRRLGLAPDLLTGPLFSTILSSPSTSLLYSDSDDCGHLNIYGSRILQCWSGIKAMAVKPIHISAAGDYVQRGNEGDGWFVVDVRLSIDQESSSRYNKPLAELYPLLGSSLLPPRNDHSRTEYPNLSFISVTIFDGGEDRGPKIVWNDREEEGHRDSVSENLSYVVSESRKLNNVWRGNEARASEMVWKEER</sequence>